<keyword evidence="3" id="KW-0645">Protease</keyword>
<keyword evidence="14" id="KW-1185">Reference proteome</keyword>
<dbReference type="EnsemblMetazoa" id="CPIJ003775-RA">
    <property type="protein sequence ID" value="CPIJ003775-PA"/>
    <property type="gene ID" value="CPIJ003775"/>
</dbReference>
<reference evidence="12" key="1">
    <citation type="submission" date="2007-03" db="EMBL/GenBank/DDBJ databases">
        <title>Annotation of Culex pipiens quinquefasciatus.</title>
        <authorList>
            <consortium name="The Broad Institute Genome Sequencing Platform"/>
            <person name="Atkinson P.W."/>
            <person name="Hemingway J."/>
            <person name="Christensen B.M."/>
            <person name="Higgs S."/>
            <person name="Kodira C."/>
            <person name="Hannick L."/>
            <person name="Megy K."/>
            <person name="O'Leary S."/>
            <person name="Pearson M."/>
            <person name="Haas B.J."/>
            <person name="Mauceli E."/>
            <person name="Wortman J.R."/>
            <person name="Lee N.H."/>
            <person name="Guigo R."/>
            <person name="Stanke M."/>
            <person name="Alvarado L."/>
            <person name="Amedeo P."/>
            <person name="Antoine C.H."/>
            <person name="Arensburger P."/>
            <person name="Bidwell S.L."/>
            <person name="Crawford M."/>
            <person name="Camaro F."/>
            <person name="Devon K."/>
            <person name="Engels R."/>
            <person name="Hammond M."/>
            <person name="Howarth C."/>
            <person name="Koehrsen M."/>
            <person name="Lawson D."/>
            <person name="Montgomery P."/>
            <person name="Nene V."/>
            <person name="Nusbaum C."/>
            <person name="Puiu D."/>
            <person name="Romero-Severson J."/>
            <person name="Severson D.W."/>
            <person name="Shumway M."/>
            <person name="Sisk P."/>
            <person name="Stolte C."/>
            <person name="Zeng Q."/>
            <person name="Eisenstadt E."/>
            <person name="Fraser-Liggett C."/>
            <person name="Strausberg R."/>
            <person name="Galagan J."/>
            <person name="Birren B."/>
            <person name="Collins F.H."/>
        </authorList>
    </citation>
    <scope>NUCLEOTIDE SEQUENCE [LARGE SCALE GENOMIC DNA]</scope>
    <source>
        <strain evidence="12">JHB</strain>
    </source>
</reference>
<dbReference type="Pfam" id="PF00089">
    <property type="entry name" value="Trypsin"/>
    <property type="match status" value="2"/>
</dbReference>
<dbReference type="FunFam" id="2.40.10.10:FF:000146">
    <property type="entry name" value="Serine protease 53"/>
    <property type="match status" value="1"/>
</dbReference>
<keyword evidence="2" id="KW-0964">Secreted</keyword>
<dbReference type="InterPro" id="IPR001254">
    <property type="entry name" value="Trypsin_dom"/>
</dbReference>
<dbReference type="InterPro" id="IPR043504">
    <property type="entry name" value="Peptidase_S1_PA_chymotrypsin"/>
</dbReference>
<comment type="similarity">
    <text evidence="9">Belongs to the peptidase S1 family. CLIP subfamily.</text>
</comment>
<evidence type="ECO:0000256" key="4">
    <source>
        <dbReference type="ARBA" id="ARBA00022729"/>
    </source>
</evidence>
<evidence type="ECO:0000259" key="11">
    <source>
        <dbReference type="PROSITE" id="PS50240"/>
    </source>
</evidence>
<dbReference type="VEuPathDB" id="VectorBase:CPIJ003775"/>
<dbReference type="eggNOG" id="KOG3627">
    <property type="taxonomic scope" value="Eukaryota"/>
</dbReference>
<dbReference type="AlphaFoldDB" id="B0W9G4"/>
<evidence type="ECO:0000313" key="14">
    <source>
        <dbReference type="Proteomes" id="UP000002320"/>
    </source>
</evidence>
<evidence type="ECO:0000256" key="3">
    <source>
        <dbReference type="ARBA" id="ARBA00022670"/>
    </source>
</evidence>
<keyword evidence="5" id="KW-0378">Hydrolase</keyword>
<dbReference type="InterPro" id="IPR051333">
    <property type="entry name" value="CLIP_Serine_Protease"/>
</dbReference>
<evidence type="ECO:0000256" key="6">
    <source>
        <dbReference type="ARBA" id="ARBA00022825"/>
    </source>
</evidence>
<feature type="chain" id="PRO_5014566581" description="Peptidase S1 domain-containing protein" evidence="10">
    <location>
        <begin position="22"/>
        <end position="630"/>
    </location>
</feature>
<accession>B0W9G4</accession>
<dbReference type="VEuPathDB" id="VectorBase:CQUJHB005427"/>
<evidence type="ECO:0000313" key="12">
    <source>
        <dbReference type="EMBL" id="EDS40189.1"/>
    </source>
</evidence>
<keyword evidence="8" id="KW-1015">Disulfide bond</keyword>
<dbReference type="PRINTS" id="PR00722">
    <property type="entry name" value="CHYMOTRYPSIN"/>
</dbReference>
<keyword evidence="6" id="KW-0720">Serine protease</keyword>
<feature type="domain" description="Peptidase S1" evidence="11">
    <location>
        <begin position="47"/>
        <end position="301"/>
    </location>
</feature>
<dbReference type="SMART" id="SM00020">
    <property type="entry name" value="Tryp_SPc"/>
    <property type="match status" value="1"/>
</dbReference>
<feature type="domain" description="Peptidase S1" evidence="11">
    <location>
        <begin position="329"/>
        <end position="574"/>
    </location>
</feature>
<dbReference type="PROSITE" id="PS00134">
    <property type="entry name" value="TRYPSIN_HIS"/>
    <property type="match status" value="1"/>
</dbReference>
<reference evidence="13" key="2">
    <citation type="submission" date="2021-02" db="UniProtKB">
        <authorList>
            <consortium name="EnsemblMetazoa"/>
        </authorList>
    </citation>
    <scope>IDENTIFICATION</scope>
    <source>
        <strain evidence="13">JHB</strain>
    </source>
</reference>
<dbReference type="PANTHER" id="PTHR24260:SF143">
    <property type="entry name" value="SERINE PROTEASE GD-LIKE PROTEIN"/>
    <property type="match status" value="1"/>
</dbReference>
<dbReference type="OrthoDB" id="7758075at2759"/>
<keyword evidence="4 10" id="KW-0732">Signal</keyword>
<comment type="subcellular location">
    <subcellularLocation>
        <location evidence="1">Secreted</location>
    </subcellularLocation>
</comment>
<evidence type="ECO:0000313" key="13">
    <source>
        <dbReference type="EnsemblMetazoa" id="CPIJ003775-PA"/>
    </source>
</evidence>
<sequence>MSVIFWLIASAIFAAQQAILADEGSFGAATNALFRCGIRKRFGAQLVHHGRTAELGQWPWHVALYHGEKYKCGGTLIDQRHVLTAAHCVTRDESGPRRSRGQPRKKVAIDAERVRIHLGQRHLDELPEPEQVKNVSEIVVHPEFSTNRNDIALLVLSSVVQFSEFVIPICLVGSRVAQEEDLVDRRGWVAGWGITETGHLSTVLKTVQMPVVNNTECVQNDPLLFGRFISPKMFCASDRNGTSVCQGDSGGGMYLLAGDRWELRGITSFAGVTDGGGCDTQRYVVFSKVSSYYEWIKGLTGDAVKKEDIVPKRISELKCLQYSKFARKRNNGVCSNARSPHTVAIIDRLQQHISSGSIISEKFVLTKAPSLFEMYEMDVEWDALWVRIGNQPDRKVLREIHSPGYDAKTLRHHIMLLELEKQFFFTSGLLPACLANEATENLFDTLLLNGYTGSNYYFFKGKPHPVYADNDFYENLDNKVISNEQCSRRIRDSLRGYTAANPEDLCTSFQTEATFTWAGIVGGPLQTVNTRSCMYTLVGVMRLIYPARFETAEPYTNVYSRVTAYLDWIEHVVWGNETVPEHVAVDGTGEAPTEEVFEPKMRPVHFDVFRNLGAGLRSQVIIQATPTPAV</sequence>
<name>B0W9G4_CULQU</name>
<dbReference type="InterPro" id="IPR018114">
    <property type="entry name" value="TRYPSIN_HIS"/>
</dbReference>
<dbReference type="Proteomes" id="UP000002320">
    <property type="component" value="Unassembled WGS sequence"/>
</dbReference>
<evidence type="ECO:0000256" key="10">
    <source>
        <dbReference type="SAM" id="SignalP"/>
    </source>
</evidence>
<dbReference type="EMBL" id="DS231864">
    <property type="protein sequence ID" value="EDS40189.1"/>
    <property type="molecule type" value="Genomic_DNA"/>
</dbReference>
<dbReference type="GO" id="GO:0004252">
    <property type="term" value="F:serine-type endopeptidase activity"/>
    <property type="evidence" value="ECO:0007669"/>
    <property type="project" value="InterPro"/>
</dbReference>
<evidence type="ECO:0000256" key="5">
    <source>
        <dbReference type="ARBA" id="ARBA00022801"/>
    </source>
</evidence>
<keyword evidence="7" id="KW-0865">Zymogen</keyword>
<protein>
    <recommendedName>
        <fullName evidence="11">Peptidase S1 domain-containing protein</fullName>
    </recommendedName>
</protein>
<dbReference type="InParanoid" id="B0W9G4"/>
<dbReference type="PROSITE" id="PS50240">
    <property type="entry name" value="TRYPSIN_DOM"/>
    <property type="match status" value="2"/>
</dbReference>
<dbReference type="SUPFAM" id="SSF50494">
    <property type="entry name" value="Trypsin-like serine proteases"/>
    <property type="match status" value="2"/>
</dbReference>
<dbReference type="PANTHER" id="PTHR24260">
    <property type="match status" value="1"/>
</dbReference>
<feature type="signal peptide" evidence="10">
    <location>
        <begin position="1"/>
        <end position="21"/>
    </location>
</feature>
<evidence type="ECO:0000256" key="2">
    <source>
        <dbReference type="ARBA" id="ARBA00022525"/>
    </source>
</evidence>
<evidence type="ECO:0000256" key="8">
    <source>
        <dbReference type="ARBA" id="ARBA00023157"/>
    </source>
</evidence>
<dbReference type="CDD" id="cd00190">
    <property type="entry name" value="Tryp_SPc"/>
    <property type="match status" value="1"/>
</dbReference>
<proteinExistence type="inferred from homology"/>
<dbReference type="InterPro" id="IPR009003">
    <property type="entry name" value="Peptidase_S1_PA"/>
</dbReference>
<evidence type="ECO:0000256" key="1">
    <source>
        <dbReference type="ARBA" id="ARBA00004613"/>
    </source>
</evidence>
<gene>
    <name evidence="13" type="primary">6035112</name>
    <name evidence="12" type="ORF">CpipJ_CPIJ003775</name>
</gene>
<dbReference type="GO" id="GO:0006508">
    <property type="term" value="P:proteolysis"/>
    <property type="evidence" value="ECO:0007669"/>
    <property type="project" value="UniProtKB-KW"/>
</dbReference>
<dbReference type="OMA" id="EYVAPIC"/>
<dbReference type="KEGG" id="cqu:CpipJ_CPIJ003775"/>
<dbReference type="HOGENOM" id="CLU_004497_6_1_1"/>
<dbReference type="Gene3D" id="2.40.10.10">
    <property type="entry name" value="Trypsin-like serine proteases"/>
    <property type="match status" value="3"/>
</dbReference>
<organism>
    <name type="scientific">Culex quinquefasciatus</name>
    <name type="common">Southern house mosquito</name>
    <name type="synonym">Culex pungens</name>
    <dbReference type="NCBI Taxonomy" id="7176"/>
    <lineage>
        <taxon>Eukaryota</taxon>
        <taxon>Metazoa</taxon>
        <taxon>Ecdysozoa</taxon>
        <taxon>Arthropoda</taxon>
        <taxon>Hexapoda</taxon>
        <taxon>Insecta</taxon>
        <taxon>Pterygota</taxon>
        <taxon>Neoptera</taxon>
        <taxon>Endopterygota</taxon>
        <taxon>Diptera</taxon>
        <taxon>Nematocera</taxon>
        <taxon>Culicoidea</taxon>
        <taxon>Culicidae</taxon>
        <taxon>Culicinae</taxon>
        <taxon>Culicini</taxon>
        <taxon>Culex</taxon>
        <taxon>Culex</taxon>
    </lineage>
</organism>
<dbReference type="InterPro" id="IPR001314">
    <property type="entry name" value="Peptidase_S1A"/>
</dbReference>
<dbReference type="GO" id="GO:0005576">
    <property type="term" value="C:extracellular region"/>
    <property type="evidence" value="ECO:0007669"/>
    <property type="project" value="UniProtKB-SubCell"/>
</dbReference>
<evidence type="ECO:0000256" key="7">
    <source>
        <dbReference type="ARBA" id="ARBA00023145"/>
    </source>
</evidence>
<dbReference type="STRING" id="7176.B0W9G4"/>
<evidence type="ECO:0000256" key="9">
    <source>
        <dbReference type="ARBA" id="ARBA00024195"/>
    </source>
</evidence>